<evidence type="ECO:0000313" key="3">
    <source>
        <dbReference type="Proteomes" id="UP000237000"/>
    </source>
</evidence>
<protein>
    <recommendedName>
        <fullName evidence="4">Secreted protein</fullName>
    </recommendedName>
</protein>
<feature type="signal peptide" evidence="1">
    <location>
        <begin position="1"/>
        <end position="16"/>
    </location>
</feature>
<comment type="caution">
    <text evidence="2">The sequence shown here is derived from an EMBL/GenBank/DDBJ whole genome shotgun (WGS) entry which is preliminary data.</text>
</comment>
<evidence type="ECO:0008006" key="4">
    <source>
        <dbReference type="Google" id="ProtNLM"/>
    </source>
</evidence>
<name>A0A2P5EDT1_TREOI</name>
<dbReference type="EMBL" id="JXTC01000174">
    <property type="protein sequence ID" value="PON83699.1"/>
    <property type="molecule type" value="Genomic_DNA"/>
</dbReference>
<gene>
    <name evidence="2" type="ORF">TorRG33x02_205050</name>
</gene>
<dbReference type="InParanoid" id="A0A2P5EDT1"/>
<dbReference type="AlphaFoldDB" id="A0A2P5EDT1"/>
<accession>A0A2P5EDT1</accession>
<keyword evidence="1" id="KW-0732">Signal</keyword>
<organism evidence="2 3">
    <name type="scientific">Trema orientale</name>
    <name type="common">Charcoal tree</name>
    <name type="synonym">Celtis orientalis</name>
    <dbReference type="NCBI Taxonomy" id="63057"/>
    <lineage>
        <taxon>Eukaryota</taxon>
        <taxon>Viridiplantae</taxon>
        <taxon>Streptophyta</taxon>
        <taxon>Embryophyta</taxon>
        <taxon>Tracheophyta</taxon>
        <taxon>Spermatophyta</taxon>
        <taxon>Magnoliopsida</taxon>
        <taxon>eudicotyledons</taxon>
        <taxon>Gunneridae</taxon>
        <taxon>Pentapetalae</taxon>
        <taxon>rosids</taxon>
        <taxon>fabids</taxon>
        <taxon>Rosales</taxon>
        <taxon>Cannabaceae</taxon>
        <taxon>Trema</taxon>
    </lineage>
</organism>
<dbReference type="Proteomes" id="UP000237000">
    <property type="component" value="Unassembled WGS sequence"/>
</dbReference>
<reference evidence="3" key="1">
    <citation type="submission" date="2016-06" db="EMBL/GenBank/DDBJ databases">
        <title>Parallel loss of symbiosis genes in relatives of nitrogen-fixing non-legume Parasponia.</title>
        <authorList>
            <person name="Van Velzen R."/>
            <person name="Holmer R."/>
            <person name="Bu F."/>
            <person name="Rutten L."/>
            <person name="Van Zeijl A."/>
            <person name="Liu W."/>
            <person name="Santuari L."/>
            <person name="Cao Q."/>
            <person name="Sharma T."/>
            <person name="Shen D."/>
            <person name="Roswanjaya Y."/>
            <person name="Wardhani T."/>
            <person name="Kalhor M.S."/>
            <person name="Jansen J."/>
            <person name="Van den Hoogen J."/>
            <person name="Gungor B."/>
            <person name="Hartog M."/>
            <person name="Hontelez J."/>
            <person name="Verver J."/>
            <person name="Yang W.-C."/>
            <person name="Schijlen E."/>
            <person name="Repin R."/>
            <person name="Schilthuizen M."/>
            <person name="Schranz E."/>
            <person name="Heidstra R."/>
            <person name="Miyata K."/>
            <person name="Fedorova E."/>
            <person name="Kohlen W."/>
            <person name="Bisseling T."/>
            <person name="Smit S."/>
            <person name="Geurts R."/>
        </authorList>
    </citation>
    <scope>NUCLEOTIDE SEQUENCE [LARGE SCALE GENOMIC DNA]</scope>
    <source>
        <strain evidence="3">cv. RG33-2</strain>
    </source>
</reference>
<feature type="chain" id="PRO_5015111498" description="Secreted protein" evidence="1">
    <location>
        <begin position="17"/>
        <end position="102"/>
    </location>
</feature>
<proteinExistence type="predicted"/>
<keyword evidence="3" id="KW-1185">Reference proteome</keyword>
<evidence type="ECO:0000256" key="1">
    <source>
        <dbReference type="SAM" id="SignalP"/>
    </source>
</evidence>
<sequence length="102" mass="11813">MQPLLLELCRLRLAIGVTVLFHYPHIKQGVAYRQFSRSTVVKILLGAHMQDPVNRAIQNKGATKLIRTSSKQRSNHQMIFHEPISHRNHWSMSCNRIQVENS</sequence>
<evidence type="ECO:0000313" key="2">
    <source>
        <dbReference type="EMBL" id="PON83699.1"/>
    </source>
</evidence>